<dbReference type="OrthoDB" id="8020021at2"/>
<sequence length="63" mass="6887">MTSDAFKVGQIVRVRATAHNLPRGSYRVLRVLPATAGGVALYCIKSEAEMIERVVEQQDIEAA</sequence>
<name>A0A512BRC8_9HYPH</name>
<accession>A0A512BRC8</accession>
<dbReference type="EMBL" id="BJYU01000022">
    <property type="protein sequence ID" value="GEO14377.1"/>
    <property type="molecule type" value="Genomic_DNA"/>
</dbReference>
<gene>
    <name evidence="1" type="ORF">MAE02_20730</name>
</gene>
<dbReference type="Proteomes" id="UP000321085">
    <property type="component" value="Unassembled WGS sequence"/>
</dbReference>
<organism evidence="1 2">
    <name type="scientific">Microvirga aerophila</name>
    <dbReference type="NCBI Taxonomy" id="670291"/>
    <lineage>
        <taxon>Bacteria</taxon>
        <taxon>Pseudomonadati</taxon>
        <taxon>Pseudomonadota</taxon>
        <taxon>Alphaproteobacteria</taxon>
        <taxon>Hyphomicrobiales</taxon>
        <taxon>Methylobacteriaceae</taxon>
        <taxon>Microvirga</taxon>
    </lineage>
</organism>
<evidence type="ECO:0000313" key="2">
    <source>
        <dbReference type="Proteomes" id="UP000321085"/>
    </source>
</evidence>
<proteinExistence type="predicted"/>
<keyword evidence="2" id="KW-1185">Reference proteome</keyword>
<dbReference type="AlphaFoldDB" id="A0A512BRC8"/>
<comment type="caution">
    <text evidence="1">The sequence shown here is derived from an EMBL/GenBank/DDBJ whole genome shotgun (WGS) entry which is preliminary data.</text>
</comment>
<protein>
    <submittedName>
        <fullName evidence="1">Uncharacterized protein</fullName>
    </submittedName>
</protein>
<dbReference type="RefSeq" id="WP_114184735.1">
    <property type="nucleotide sequence ID" value="NZ_BJYU01000022.1"/>
</dbReference>
<evidence type="ECO:0000313" key="1">
    <source>
        <dbReference type="EMBL" id="GEO14377.1"/>
    </source>
</evidence>
<reference evidence="1 2" key="1">
    <citation type="submission" date="2019-07" db="EMBL/GenBank/DDBJ databases">
        <title>Whole genome shotgun sequence of Microvirga aerophila NBRC 106136.</title>
        <authorList>
            <person name="Hosoyama A."/>
            <person name="Uohara A."/>
            <person name="Ohji S."/>
            <person name="Ichikawa N."/>
        </authorList>
    </citation>
    <scope>NUCLEOTIDE SEQUENCE [LARGE SCALE GENOMIC DNA]</scope>
    <source>
        <strain evidence="1 2">NBRC 106136</strain>
    </source>
</reference>